<protein>
    <submittedName>
        <fullName evidence="1">TetR/AcrR family transcriptional regulator C-terminal domain-containing protein</fullName>
    </submittedName>
</protein>
<dbReference type="SUPFAM" id="SSF46785">
    <property type="entry name" value="Winged helix' DNA-binding domain"/>
    <property type="match status" value="1"/>
</dbReference>
<dbReference type="Proteomes" id="UP001592582">
    <property type="component" value="Unassembled WGS sequence"/>
</dbReference>
<proteinExistence type="predicted"/>
<evidence type="ECO:0000313" key="2">
    <source>
        <dbReference type="Proteomes" id="UP001592582"/>
    </source>
</evidence>
<organism evidence="1 2">
    <name type="scientific">Streptacidiphilus alkalitolerans</name>
    <dbReference type="NCBI Taxonomy" id="3342712"/>
    <lineage>
        <taxon>Bacteria</taxon>
        <taxon>Bacillati</taxon>
        <taxon>Actinomycetota</taxon>
        <taxon>Actinomycetes</taxon>
        <taxon>Kitasatosporales</taxon>
        <taxon>Streptomycetaceae</taxon>
        <taxon>Streptacidiphilus</taxon>
    </lineage>
</organism>
<dbReference type="InterPro" id="IPR004111">
    <property type="entry name" value="Repressor_TetR_C"/>
</dbReference>
<gene>
    <name evidence="1" type="ORF">ACEZDG_29925</name>
</gene>
<dbReference type="InterPro" id="IPR000524">
    <property type="entry name" value="Tscrpt_reg_HTH_GntR"/>
</dbReference>
<dbReference type="PANTHER" id="PTHR30055:SF151">
    <property type="entry name" value="TRANSCRIPTIONAL REGULATORY PROTEIN"/>
    <property type="match status" value="1"/>
</dbReference>
<dbReference type="Pfam" id="PF00392">
    <property type="entry name" value="GntR"/>
    <property type="match status" value="1"/>
</dbReference>
<dbReference type="InterPro" id="IPR009057">
    <property type="entry name" value="Homeodomain-like_sf"/>
</dbReference>
<dbReference type="PANTHER" id="PTHR30055">
    <property type="entry name" value="HTH-TYPE TRANSCRIPTIONAL REGULATOR RUTR"/>
    <property type="match status" value="1"/>
</dbReference>
<evidence type="ECO:0000313" key="1">
    <source>
        <dbReference type="EMBL" id="MFC1413488.1"/>
    </source>
</evidence>
<accession>A0ABV6VIP4</accession>
<comment type="caution">
    <text evidence="1">The sequence shown here is derived from an EMBL/GenBank/DDBJ whole genome shotgun (WGS) entry which is preliminary data.</text>
</comment>
<dbReference type="SUPFAM" id="SSF46689">
    <property type="entry name" value="Homeodomain-like"/>
    <property type="match status" value="1"/>
</dbReference>
<dbReference type="InterPro" id="IPR036271">
    <property type="entry name" value="Tet_transcr_reg_TetR-rel_C_sf"/>
</dbReference>
<sequence length="323" mass="34745">MSMENEGATRSSRIVGELRLRIEAGALAPGDRVPSTREITREWGVAMATATKVLTELRREGLVRAVPGVGTVVATPALQAAPAAVTPAPAPGGAPPPTRRSAPDQALTLDRIVAAAIAVADAEGMDAVSMRRVATDLGVATMSLYRHVADKDDLLMRMMEAAFAPWSFPADPPEGWRERLTLAAGMLWDVYRGHPWLASAMSLTRPQVVASAMPFTEWVLAALDGRGLDFGTVFTTHLTLFNYIRGTAVNVELEAEAEAVSGLDNDSYMDTQEQAMNEILATGRFPTLARLAATGYDFDLDYLFEFGLQRLLDGIAVLLDSAR</sequence>
<dbReference type="Pfam" id="PF00440">
    <property type="entry name" value="TetR_N"/>
    <property type="match status" value="1"/>
</dbReference>
<dbReference type="InterPro" id="IPR001647">
    <property type="entry name" value="HTH_TetR"/>
</dbReference>
<dbReference type="SMART" id="SM00345">
    <property type="entry name" value="HTH_GNTR"/>
    <property type="match status" value="1"/>
</dbReference>
<name>A0ABV6VIP4_9ACTN</name>
<dbReference type="PROSITE" id="PS50977">
    <property type="entry name" value="HTH_TETR_2"/>
    <property type="match status" value="1"/>
</dbReference>
<dbReference type="SUPFAM" id="SSF48498">
    <property type="entry name" value="Tetracyclin repressor-like, C-terminal domain"/>
    <property type="match status" value="1"/>
</dbReference>
<keyword evidence="2" id="KW-1185">Reference proteome</keyword>
<dbReference type="EMBL" id="JBHEZX010000017">
    <property type="protein sequence ID" value="MFC1413488.1"/>
    <property type="molecule type" value="Genomic_DNA"/>
</dbReference>
<dbReference type="Pfam" id="PF02909">
    <property type="entry name" value="TetR_C_1"/>
    <property type="match status" value="1"/>
</dbReference>
<reference evidence="1 2" key="1">
    <citation type="submission" date="2024-09" db="EMBL/GenBank/DDBJ databases">
        <authorList>
            <person name="Lee S.D."/>
        </authorList>
    </citation>
    <scope>NUCLEOTIDE SEQUENCE [LARGE SCALE GENOMIC DNA]</scope>
    <source>
        <strain evidence="1 2">N1-1</strain>
    </source>
</reference>
<dbReference type="InterPro" id="IPR050109">
    <property type="entry name" value="HTH-type_TetR-like_transc_reg"/>
</dbReference>
<dbReference type="Gene3D" id="1.10.10.60">
    <property type="entry name" value="Homeodomain-like"/>
    <property type="match status" value="1"/>
</dbReference>
<dbReference type="CDD" id="cd07377">
    <property type="entry name" value="WHTH_GntR"/>
    <property type="match status" value="1"/>
</dbReference>
<dbReference type="Gene3D" id="1.10.10.10">
    <property type="entry name" value="Winged helix-like DNA-binding domain superfamily/Winged helix DNA-binding domain"/>
    <property type="match status" value="1"/>
</dbReference>
<dbReference type="PROSITE" id="PS50949">
    <property type="entry name" value="HTH_GNTR"/>
    <property type="match status" value="1"/>
</dbReference>
<dbReference type="InterPro" id="IPR036390">
    <property type="entry name" value="WH_DNA-bd_sf"/>
</dbReference>
<dbReference type="Gene3D" id="1.10.357.10">
    <property type="entry name" value="Tetracycline Repressor, domain 2"/>
    <property type="match status" value="1"/>
</dbReference>
<dbReference type="InterPro" id="IPR036388">
    <property type="entry name" value="WH-like_DNA-bd_sf"/>
</dbReference>